<dbReference type="PANTHER" id="PTHR19920">
    <property type="entry name" value="WD40 PROTEIN CIAO1"/>
    <property type="match status" value="1"/>
</dbReference>
<dbReference type="SMART" id="SM00320">
    <property type="entry name" value="WD40"/>
    <property type="match status" value="7"/>
</dbReference>
<dbReference type="GO" id="GO:0016226">
    <property type="term" value="P:iron-sulfur cluster assembly"/>
    <property type="evidence" value="ECO:0007669"/>
    <property type="project" value="UniProtKB-UniRule"/>
</dbReference>
<feature type="repeat" description="WD" evidence="5">
    <location>
        <begin position="10"/>
        <end position="41"/>
    </location>
</feature>
<evidence type="ECO:0000313" key="7">
    <source>
        <dbReference type="Proteomes" id="UP000186922"/>
    </source>
</evidence>
<gene>
    <name evidence="6" type="primary">RvY_07626-1</name>
    <name evidence="6" type="synonym">RvY_07626.1</name>
    <name evidence="6" type="ORF">RvY_07626</name>
</gene>
<evidence type="ECO:0000256" key="4">
    <source>
        <dbReference type="HAMAP-Rule" id="MF_03037"/>
    </source>
</evidence>
<keyword evidence="7" id="KW-1185">Reference proteome</keyword>
<dbReference type="InterPro" id="IPR015943">
    <property type="entry name" value="WD40/YVTN_repeat-like_dom_sf"/>
</dbReference>
<dbReference type="SUPFAM" id="SSF50978">
    <property type="entry name" value="WD40 repeat-like"/>
    <property type="match status" value="1"/>
</dbReference>
<dbReference type="PROSITE" id="PS50294">
    <property type="entry name" value="WD_REPEATS_REGION"/>
    <property type="match status" value="6"/>
</dbReference>
<keyword evidence="1 5" id="KW-0853">WD repeat</keyword>
<feature type="repeat" description="WD" evidence="5">
    <location>
        <begin position="100"/>
        <end position="131"/>
    </location>
</feature>
<protein>
    <recommendedName>
        <fullName evidence="4">Probable cytosolic iron-sulfur protein assembly protein CIAO1 homolog</fullName>
    </recommendedName>
</protein>
<dbReference type="FunFam" id="2.130.10.10:FF:000136">
    <property type="entry name" value="Probable cytosolic iron-sulfur protein assembly protein CIAO1"/>
    <property type="match status" value="1"/>
</dbReference>
<dbReference type="PROSITE" id="PS50082">
    <property type="entry name" value="WD_REPEATS_2"/>
    <property type="match status" value="6"/>
</dbReference>
<comment type="function">
    <text evidence="3">Key component of the cytosolic iron-sulfur protein assembly (CIA) complex, a multiprotein complex that mediates the incorporation of iron-sulfur cluster into extramitochondrial Fe/S proteins. As a CIA complex component, interacts specifically with CIAO2A or CIAO2B and MMS19 to assist different branches of iron-sulfur protein assembly, depending of its interactors. The complex CIAO1:CIAO2B:MMS19 binds to and facilitates the assembly of most cytosolic-nuclear Fe/S proteins. CIAO1:CIAO2A specifically matures ACO1 and stabilizes IREB2. Seems to specifically modulate the transactivation activity of WT1. As part of the mitotic spindle-associated MMXD complex it may play a role in chromosome segregation.</text>
</comment>
<keyword evidence="2" id="KW-0677">Repeat</keyword>
<dbReference type="InterPro" id="IPR028608">
    <property type="entry name" value="CIAO1/Cia1"/>
</dbReference>
<reference evidence="6 7" key="1">
    <citation type="journal article" date="2016" name="Nat. Commun.">
        <title>Extremotolerant tardigrade genome and improved radiotolerance of human cultured cells by tardigrade-unique protein.</title>
        <authorList>
            <person name="Hashimoto T."/>
            <person name="Horikawa D.D."/>
            <person name="Saito Y."/>
            <person name="Kuwahara H."/>
            <person name="Kozuka-Hata H."/>
            <person name="Shin-I T."/>
            <person name="Minakuchi Y."/>
            <person name="Ohishi K."/>
            <person name="Motoyama A."/>
            <person name="Aizu T."/>
            <person name="Enomoto A."/>
            <person name="Kondo K."/>
            <person name="Tanaka S."/>
            <person name="Hara Y."/>
            <person name="Koshikawa S."/>
            <person name="Sagara H."/>
            <person name="Miura T."/>
            <person name="Yokobori S."/>
            <person name="Miyagawa K."/>
            <person name="Suzuki Y."/>
            <person name="Kubo T."/>
            <person name="Oyama M."/>
            <person name="Kohara Y."/>
            <person name="Fujiyama A."/>
            <person name="Arakawa K."/>
            <person name="Katayama T."/>
            <person name="Toyoda A."/>
            <person name="Kunieda T."/>
        </authorList>
    </citation>
    <scope>NUCLEOTIDE SEQUENCE [LARGE SCALE GENOMIC DNA]</scope>
    <source>
        <strain evidence="6 7">YOKOZUNA-1</strain>
    </source>
</reference>
<dbReference type="Pfam" id="PF00400">
    <property type="entry name" value="WD40"/>
    <property type="match status" value="7"/>
</dbReference>
<dbReference type="CDD" id="cd00200">
    <property type="entry name" value="WD40"/>
    <property type="match status" value="1"/>
</dbReference>
<dbReference type="OrthoDB" id="284782at2759"/>
<evidence type="ECO:0000313" key="6">
    <source>
        <dbReference type="EMBL" id="GAU96138.1"/>
    </source>
</evidence>
<dbReference type="HAMAP" id="MF_03037">
    <property type="entry name" value="ciao1"/>
    <property type="match status" value="1"/>
</dbReference>
<evidence type="ECO:0000256" key="5">
    <source>
        <dbReference type="PROSITE-ProRule" id="PRU00221"/>
    </source>
</evidence>
<feature type="repeat" description="WD" evidence="5">
    <location>
        <begin position="55"/>
        <end position="87"/>
    </location>
</feature>
<dbReference type="PRINTS" id="PR00320">
    <property type="entry name" value="GPROTEINBRPT"/>
</dbReference>
<feature type="repeat" description="WD" evidence="5">
    <location>
        <begin position="189"/>
        <end position="221"/>
    </location>
</feature>
<evidence type="ECO:0000256" key="1">
    <source>
        <dbReference type="ARBA" id="ARBA00022574"/>
    </source>
</evidence>
<comment type="similarity">
    <text evidence="4">Belongs to the WD repeat CIA1 family.</text>
</comment>
<dbReference type="Gene3D" id="2.130.10.10">
    <property type="entry name" value="YVTN repeat-like/Quinoprotein amine dehydrogenase"/>
    <property type="match status" value="1"/>
</dbReference>
<dbReference type="PANTHER" id="PTHR19920:SF0">
    <property type="entry name" value="CYTOSOLIC IRON-SULFUR PROTEIN ASSEMBLY PROTEIN CIAO1-RELATED"/>
    <property type="match status" value="1"/>
</dbReference>
<name>A0A1D1VCA4_RAMVA</name>
<dbReference type="STRING" id="947166.A0A1D1VCA4"/>
<dbReference type="InterPro" id="IPR001680">
    <property type="entry name" value="WD40_rpt"/>
</dbReference>
<evidence type="ECO:0000256" key="3">
    <source>
        <dbReference type="ARBA" id="ARBA00060126"/>
    </source>
</evidence>
<dbReference type="EMBL" id="BDGG01000003">
    <property type="protein sequence ID" value="GAU96138.1"/>
    <property type="molecule type" value="Genomic_DNA"/>
</dbReference>
<evidence type="ECO:0000256" key="2">
    <source>
        <dbReference type="ARBA" id="ARBA00022737"/>
    </source>
</evidence>
<feature type="repeat" description="WD" evidence="5">
    <location>
        <begin position="296"/>
        <end position="335"/>
    </location>
</feature>
<dbReference type="InterPro" id="IPR036322">
    <property type="entry name" value="WD40_repeat_dom_sf"/>
</dbReference>
<comment type="function">
    <text evidence="4">Essential component of the cytosolic iron-sulfur (Fe/S) protein assembly machinery. Required for the maturation of extramitochondrial Fe/S proteins.</text>
</comment>
<dbReference type="Proteomes" id="UP000186922">
    <property type="component" value="Unassembled WGS sequence"/>
</dbReference>
<proteinExistence type="inferred from homology"/>
<dbReference type="GO" id="GO:0097361">
    <property type="term" value="C:cytosolic [4Fe-4S] assembly targeting complex"/>
    <property type="evidence" value="ECO:0007669"/>
    <property type="project" value="InterPro"/>
</dbReference>
<organism evidence="6 7">
    <name type="scientific">Ramazzottius varieornatus</name>
    <name type="common">Water bear</name>
    <name type="synonym">Tardigrade</name>
    <dbReference type="NCBI Taxonomy" id="947166"/>
    <lineage>
        <taxon>Eukaryota</taxon>
        <taxon>Metazoa</taxon>
        <taxon>Ecdysozoa</taxon>
        <taxon>Tardigrada</taxon>
        <taxon>Eutardigrada</taxon>
        <taxon>Parachela</taxon>
        <taxon>Hypsibioidea</taxon>
        <taxon>Ramazzottiidae</taxon>
        <taxon>Ramazzottius</taxon>
    </lineage>
</organism>
<comment type="caution">
    <text evidence="6">The sequence shown here is derived from an EMBL/GenBank/DDBJ whole genome shotgun (WGS) entry which is preliminary data.</text>
</comment>
<sequence>MASLDLVQSLHGHDDRAWSVKWNPAGTILASCGSDTKIILWMEEGGKWSAKVTLTNAHQRTVRTVAWSPTGTYLASCSFDKTICIWKRDETGAFDSIATLEGHENEVKCVAWSISGEYLASCSRDKTVWIWTCEYDDEYDCLSVLHSHTQDVKKLCWSPSEDILVSCSYDNTIKLFKDDGDDWTCVETLSGHTSTVWSVGFDHSGNRLVSCSDDQTIKIWQRLGGEGDGNFGAQGWQCVCTLGGFHDRTIFDVDWNRKNGAIASAGADDSIKIFEEDLDVRDSLREPSFRLSFSVPRAHSQDVNAVSWNPVRPNLLASCSDDGSIKIWNYTQEAR</sequence>
<feature type="repeat" description="WD" evidence="5">
    <location>
        <begin position="145"/>
        <end position="177"/>
    </location>
</feature>
<dbReference type="AlphaFoldDB" id="A0A1D1VCA4"/>
<accession>A0A1D1VCA4</accession>
<dbReference type="InterPro" id="IPR020472">
    <property type="entry name" value="WD40_PAC1"/>
</dbReference>